<dbReference type="CDD" id="cd21182">
    <property type="entry name" value="Tudor_SMN_SPF30-like"/>
    <property type="match status" value="1"/>
</dbReference>
<dbReference type="Gene3D" id="2.30.30.140">
    <property type="match status" value="1"/>
</dbReference>
<evidence type="ECO:0000256" key="1">
    <source>
        <dbReference type="ARBA" id="ARBA00004123"/>
    </source>
</evidence>
<sequence>MTKAVEQLVNDGWPISEESIGQCFGSEFEKRDYKNLRQLLLDTDIREYSVSTLINHLDKKEGILKGNVILQVGKVRDVSNPKHCGISHKPGLLKILLSDGHTSLSSVQFDPICCLKRTPPGTKIYIRNDIKLECGFIEICPQNVLILGGKGHIESANRKTTSAPKWIHFSNQSSTGTTSKSYFSANDVIKNSSSGLTNKNDEQFVSSRKANIEQAVNKVTEKKAFNSNKMRRENIEKAAEKNPISEQQGKMNLKTVDFKTNKRRTKENAAFEELQQALASIDLPASFVPGADPKTNKTVNMRNPTYQGMNAQKQKFFEKLTSFTSNNEKVLSQNKLLPPGVNTMNFSSRQYNNGSFMDGVKSEHRIYEFKPSRQQRDQHIWKINDKCLAQWDDGKLYDATVLSVGPGQKCTIQFDGYSEQRTVPANFLFTKV</sequence>
<comment type="subcellular location">
    <subcellularLocation>
        <location evidence="1">Nucleus</location>
    </subcellularLocation>
</comment>
<protein>
    <submittedName>
        <fullName evidence="5">Tudor domain-containing protein</fullName>
    </submittedName>
</protein>
<dbReference type="SUPFAM" id="SSF63748">
    <property type="entry name" value="Tudor/PWWP/MBT"/>
    <property type="match status" value="1"/>
</dbReference>
<proteinExistence type="predicted"/>
<dbReference type="PANTHER" id="PTHR13681:SF24">
    <property type="entry name" value="TUDOR DOMAIN-CONTAINING PROTEIN 3"/>
    <property type="match status" value="1"/>
</dbReference>
<evidence type="ECO:0000259" key="3">
    <source>
        <dbReference type="SMART" id="SM00333"/>
    </source>
</evidence>
<dbReference type="WBParaSite" id="SMUV_0000034001-mRNA-1">
    <property type="protein sequence ID" value="SMUV_0000034001-mRNA-1"/>
    <property type="gene ID" value="SMUV_0000034001"/>
</dbReference>
<dbReference type="AlphaFoldDB" id="A0A0N5A8E2"/>
<reference evidence="5" key="1">
    <citation type="submission" date="2017-02" db="UniProtKB">
        <authorList>
            <consortium name="WormBaseParasite"/>
        </authorList>
    </citation>
    <scope>IDENTIFICATION</scope>
</reference>
<dbReference type="Proteomes" id="UP000046393">
    <property type="component" value="Unplaced"/>
</dbReference>
<dbReference type="SMART" id="SM00333">
    <property type="entry name" value="TUDOR"/>
    <property type="match status" value="1"/>
</dbReference>
<dbReference type="SMART" id="SM01161">
    <property type="entry name" value="DUF1767"/>
    <property type="match status" value="1"/>
</dbReference>
<evidence type="ECO:0000313" key="5">
    <source>
        <dbReference type="WBParaSite" id="SMUV_0000034001-mRNA-1"/>
    </source>
</evidence>
<dbReference type="InterPro" id="IPR042470">
    <property type="entry name" value="RMI1_N_C_sf"/>
</dbReference>
<evidence type="ECO:0000313" key="4">
    <source>
        <dbReference type="Proteomes" id="UP000046393"/>
    </source>
</evidence>
<dbReference type="STRING" id="451379.A0A0N5A8E2"/>
<keyword evidence="2" id="KW-0539">Nucleus</keyword>
<feature type="domain" description="Tudor" evidence="3">
    <location>
        <begin position="379"/>
        <end position="431"/>
    </location>
</feature>
<dbReference type="Pfam" id="PF08585">
    <property type="entry name" value="RMI1_N_C"/>
    <property type="match status" value="1"/>
</dbReference>
<accession>A0A0N5A8E2</accession>
<dbReference type="PANTHER" id="PTHR13681">
    <property type="entry name" value="SURVIVAL OF MOTOR NEURON-RELATED-SPLICING FACTOR 30-RELATED"/>
    <property type="match status" value="1"/>
</dbReference>
<name>A0A0N5A8E2_9BILA</name>
<organism evidence="4 5">
    <name type="scientific">Syphacia muris</name>
    <dbReference type="NCBI Taxonomy" id="451379"/>
    <lineage>
        <taxon>Eukaryota</taxon>
        <taxon>Metazoa</taxon>
        <taxon>Ecdysozoa</taxon>
        <taxon>Nematoda</taxon>
        <taxon>Chromadorea</taxon>
        <taxon>Rhabditida</taxon>
        <taxon>Spirurina</taxon>
        <taxon>Oxyuridomorpha</taxon>
        <taxon>Oxyuroidea</taxon>
        <taxon>Oxyuridae</taxon>
        <taxon>Syphacia</taxon>
    </lineage>
</organism>
<dbReference type="InterPro" id="IPR002999">
    <property type="entry name" value="Tudor"/>
</dbReference>
<evidence type="ECO:0000256" key="2">
    <source>
        <dbReference type="ARBA" id="ARBA00023242"/>
    </source>
</evidence>
<dbReference type="Gene3D" id="2.40.50.770">
    <property type="entry name" value="RecQ-mediated genome instability protein Rmi1, C-terminal domain"/>
    <property type="match status" value="1"/>
</dbReference>
<keyword evidence="4" id="KW-1185">Reference proteome</keyword>
<dbReference type="GO" id="GO:0005634">
    <property type="term" value="C:nucleus"/>
    <property type="evidence" value="ECO:0007669"/>
    <property type="project" value="UniProtKB-SubCell"/>
</dbReference>
<dbReference type="InterPro" id="IPR013894">
    <property type="entry name" value="RMI1_OB"/>
</dbReference>